<evidence type="ECO:0000256" key="1">
    <source>
        <dbReference type="SAM" id="MobiDB-lite"/>
    </source>
</evidence>
<proteinExistence type="predicted"/>
<evidence type="ECO:0008006" key="4">
    <source>
        <dbReference type="Google" id="ProtNLM"/>
    </source>
</evidence>
<dbReference type="AlphaFoldDB" id="A0A0D3FKJ9"/>
<name>A0A0D3FKJ9_9ORYZ</name>
<dbReference type="HOGENOM" id="CLU_1789866_0_0_1"/>
<organism evidence="2">
    <name type="scientific">Oryza barthii</name>
    <dbReference type="NCBI Taxonomy" id="65489"/>
    <lineage>
        <taxon>Eukaryota</taxon>
        <taxon>Viridiplantae</taxon>
        <taxon>Streptophyta</taxon>
        <taxon>Embryophyta</taxon>
        <taxon>Tracheophyta</taxon>
        <taxon>Spermatophyta</taxon>
        <taxon>Magnoliopsida</taxon>
        <taxon>Liliopsida</taxon>
        <taxon>Poales</taxon>
        <taxon>Poaceae</taxon>
        <taxon>BOP clade</taxon>
        <taxon>Oryzoideae</taxon>
        <taxon>Oryzeae</taxon>
        <taxon>Oryzinae</taxon>
        <taxon>Oryza</taxon>
    </lineage>
</organism>
<dbReference type="Gramene" id="OBART03G23620.1">
    <property type="protein sequence ID" value="OBART03G23620.1"/>
    <property type="gene ID" value="OBART03G23620"/>
</dbReference>
<dbReference type="PaxDb" id="65489-OBART03G23620.1"/>
<reference evidence="2" key="1">
    <citation type="journal article" date="2009" name="Rice">
        <title>De Novo Next Generation Sequencing of Plant Genomes.</title>
        <authorList>
            <person name="Rounsley S."/>
            <person name="Marri P.R."/>
            <person name="Yu Y."/>
            <person name="He R."/>
            <person name="Sisneros N."/>
            <person name="Goicoechea J.L."/>
            <person name="Lee S.J."/>
            <person name="Angelova A."/>
            <person name="Kudrna D."/>
            <person name="Luo M."/>
            <person name="Affourtit J."/>
            <person name="Desany B."/>
            <person name="Knight J."/>
            <person name="Niazi F."/>
            <person name="Egholm M."/>
            <person name="Wing R.A."/>
        </authorList>
    </citation>
    <scope>NUCLEOTIDE SEQUENCE [LARGE SCALE GENOMIC DNA]</scope>
    <source>
        <strain evidence="2">cv. IRGC 105608</strain>
    </source>
</reference>
<evidence type="ECO:0000313" key="3">
    <source>
        <dbReference type="Proteomes" id="UP000026960"/>
    </source>
</evidence>
<evidence type="ECO:0000313" key="2">
    <source>
        <dbReference type="EnsemblPlants" id="OBART03G23620.1"/>
    </source>
</evidence>
<sequence length="145" mass="15581">MPPHRSKLHDVGGGGSGETMRVMWRRVSGQPLWWGRLQRTTASKEAHEKMAPFLLGASGEAVTRCRRADLELEGFALAGGSNVPPSTTRTPATGDDPGYCKRGRNSVEGVKEIRHAWDGGGNGERGRGKRQGWVREGGCGKEGDG</sequence>
<keyword evidence="3" id="KW-1185">Reference proteome</keyword>
<protein>
    <recommendedName>
        <fullName evidence="4">DUF834 domain-containing protein</fullName>
    </recommendedName>
</protein>
<dbReference type="EnsemblPlants" id="OBART03G23620.1">
    <property type="protein sequence ID" value="OBART03G23620.1"/>
    <property type="gene ID" value="OBART03G23620"/>
</dbReference>
<accession>A0A0D3FKJ9</accession>
<reference evidence="2" key="2">
    <citation type="submission" date="2015-03" db="UniProtKB">
        <authorList>
            <consortium name="EnsemblPlants"/>
        </authorList>
    </citation>
    <scope>IDENTIFICATION</scope>
</reference>
<feature type="region of interest" description="Disordered" evidence="1">
    <location>
        <begin position="77"/>
        <end position="145"/>
    </location>
</feature>
<dbReference type="Proteomes" id="UP000026960">
    <property type="component" value="Chromosome 3"/>
</dbReference>